<evidence type="ECO:0000313" key="2">
    <source>
        <dbReference type="EMBL" id="KAF5773877.1"/>
    </source>
</evidence>
<keyword evidence="1" id="KW-0812">Transmembrane</keyword>
<keyword evidence="3" id="KW-1185">Reference proteome</keyword>
<evidence type="ECO:0000256" key="1">
    <source>
        <dbReference type="SAM" id="Phobius"/>
    </source>
</evidence>
<reference evidence="2" key="2">
    <citation type="submission" date="2020-06" db="EMBL/GenBank/DDBJ databases">
        <title>Helianthus annuus Genome sequencing and assembly Release 2.</title>
        <authorList>
            <person name="Gouzy J."/>
            <person name="Langlade N."/>
            <person name="Munos S."/>
        </authorList>
    </citation>
    <scope>NUCLEOTIDE SEQUENCE</scope>
    <source>
        <tissue evidence="2">Leaves</tissue>
    </source>
</reference>
<gene>
    <name evidence="2" type="ORF">HanXRQr2_Chr13g0593671</name>
</gene>
<evidence type="ECO:0000313" key="3">
    <source>
        <dbReference type="Proteomes" id="UP000215914"/>
    </source>
</evidence>
<dbReference type="AlphaFoldDB" id="A0A9K3HAP8"/>
<dbReference type="EMBL" id="MNCJ02000328">
    <property type="protein sequence ID" value="KAF5773877.1"/>
    <property type="molecule type" value="Genomic_DNA"/>
</dbReference>
<comment type="caution">
    <text evidence="2">The sequence shown here is derived from an EMBL/GenBank/DDBJ whole genome shotgun (WGS) entry which is preliminary data.</text>
</comment>
<name>A0A9K3HAP8_HELAN</name>
<feature type="transmembrane region" description="Helical" evidence="1">
    <location>
        <begin position="54"/>
        <end position="75"/>
    </location>
</feature>
<dbReference type="Gramene" id="mRNA:HanXRQr2_Chr13g0593671">
    <property type="protein sequence ID" value="CDS:HanXRQr2_Chr13g0593671.1"/>
    <property type="gene ID" value="HanXRQr2_Chr13g0593671"/>
</dbReference>
<protein>
    <submittedName>
        <fullName evidence="2">Uncharacterized protein</fullName>
    </submittedName>
</protein>
<sequence length="79" mass="9041">MHSKSIVLDSIFDDSGRNIIKCYNGSQGECKKCKFIHLGMFFFQTPLMNDVTQLLEYIGISYFCIHLITFVYASISNFG</sequence>
<reference evidence="2" key="1">
    <citation type="journal article" date="2017" name="Nature">
        <title>The sunflower genome provides insights into oil metabolism, flowering and Asterid evolution.</title>
        <authorList>
            <person name="Badouin H."/>
            <person name="Gouzy J."/>
            <person name="Grassa C.J."/>
            <person name="Murat F."/>
            <person name="Staton S.E."/>
            <person name="Cottret L."/>
            <person name="Lelandais-Briere C."/>
            <person name="Owens G.L."/>
            <person name="Carrere S."/>
            <person name="Mayjonade B."/>
            <person name="Legrand L."/>
            <person name="Gill N."/>
            <person name="Kane N.C."/>
            <person name="Bowers J.E."/>
            <person name="Hubner S."/>
            <person name="Bellec A."/>
            <person name="Berard A."/>
            <person name="Berges H."/>
            <person name="Blanchet N."/>
            <person name="Boniface M.C."/>
            <person name="Brunel D."/>
            <person name="Catrice O."/>
            <person name="Chaidir N."/>
            <person name="Claudel C."/>
            <person name="Donnadieu C."/>
            <person name="Faraut T."/>
            <person name="Fievet G."/>
            <person name="Helmstetter N."/>
            <person name="King M."/>
            <person name="Knapp S.J."/>
            <person name="Lai Z."/>
            <person name="Le Paslier M.C."/>
            <person name="Lippi Y."/>
            <person name="Lorenzon L."/>
            <person name="Mandel J.R."/>
            <person name="Marage G."/>
            <person name="Marchand G."/>
            <person name="Marquand E."/>
            <person name="Bret-Mestries E."/>
            <person name="Morien E."/>
            <person name="Nambeesan S."/>
            <person name="Nguyen T."/>
            <person name="Pegot-Espagnet P."/>
            <person name="Pouilly N."/>
            <person name="Raftis F."/>
            <person name="Sallet E."/>
            <person name="Schiex T."/>
            <person name="Thomas J."/>
            <person name="Vandecasteele C."/>
            <person name="Vares D."/>
            <person name="Vear F."/>
            <person name="Vautrin S."/>
            <person name="Crespi M."/>
            <person name="Mangin B."/>
            <person name="Burke J.M."/>
            <person name="Salse J."/>
            <person name="Munos S."/>
            <person name="Vincourt P."/>
            <person name="Rieseberg L.H."/>
            <person name="Langlade N.B."/>
        </authorList>
    </citation>
    <scope>NUCLEOTIDE SEQUENCE</scope>
    <source>
        <tissue evidence="2">Leaves</tissue>
    </source>
</reference>
<keyword evidence="1" id="KW-1133">Transmembrane helix</keyword>
<organism evidence="2 3">
    <name type="scientific">Helianthus annuus</name>
    <name type="common">Common sunflower</name>
    <dbReference type="NCBI Taxonomy" id="4232"/>
    <lineage>
        <taxon>Eukaryota</taxon>
        <taxon>Viridiplantae</taxon>
        <taxon>Streptophyta</taxon>
        <taxon>Embryophyta</taxon>
        <taxon>Tracheophyta</taxon>
        <taxon>Spermatophyta</taxon>
        <taxon>Magnoliopsida</taxon>
        <taxon>eudicotyledons</taxon>
        <taxon>Gunneridae</taxon>
        <taxon>Pentapetalae</taxon>
        <taxon>asterids</taxon>
        <taxon>campanulids</taxon>
        <taxon>Asterales</taxon>
        <taxon>Asteraceae</taxon>
        <taxon>Asteroideae</taxon>
        <taxon>Heliantheae alliance</taxon>
        <taxon>Heliantheae</taxon>
        <taxon>Helianthus</taxon>
    </lineage>
</organism>
<proteinExistence type="predicted"/>
<dbReference type="Proteomes" id="UP000215914">
    <property type="component" value="Unassembled WGS sequence"/>
</dbReference>
<keyword evidence="1" id="KW-0472">Membrane</keyword>
<accession>A0A9K3HAP8</accession>